<keyword evidence="5" id="KW-0677">Repeat</keyword>
<dbReference type="SUPFAM" id="SSF103506">
    <property type="entry name" value="Mitochondrial carrier"/>
    <property type="match status" value="1"/>
</dbReference>
<evidence type="ECO:0000256" key="2">
    <source>
        <dbReference type="ARBA" id="ARBA00006375"/>
    </source>
</evidence>
<keyword evidence="4 10" id="KW-0812">Transmembrane</keyword>
<dbReference type="InterPro" id="IPR051752">
    <property type="entry name" value="Mito_2-oxodicarb_carrier"/>
</dbReference>
<evidence type="ECO:0000256" key="12">
    <source>
        <dbReference type="SAM" id="MobiDB-lite"/>
    </source>
</evidence>
<feature type="signal peptide" evidence="13">
    <location>
        <begin position="1"/>
        <end position="21"/>
    </location>
</feature>
<evidence type="ECO:0000313" key="14">
    <source>
        <dbReference type="EMBL" id="CAD9710805.1"/>
    </source>
</evidence>
<evidence type="ECO:0000256" key="7">
    <source>
        <dbReference type="ARBA" id="ARBA00022989"/>
    </source>
</evidence>
<dbReference type="AlphaFoldDB" id="A0A7S2SVM0"/>
<dbReference type="PROSITE" id="PS50920">
    <property type="entry name" value="SOLCAR"/>
    <property type="match status" value="2"/>
</dbReference>
<proteinExistence type="inferred from homology"/>
<name>A0A7S2SVM0_9STRA</name>
<evidence type="ECO:0000256" key="4">
    <source>
        <dbReference type="ARBA" id="ARBA00022692"/>
    </source>
</evidence>
<evidence type="ECO:0000256" key="9">
    <source>
        <dbReference type="ARBA" id="ARBA00023136"/>
    </source>
</evidence>
<dbReference type="PANTHER" id="PTHR46356">
    <property type="entry name" value="MITOCHONDRIAL 2-OXODICARBOXYLATE CARRIER"/>
    <property type="match status" value="1"/>
</dbReference>
<dbReference type="Gene3D" id="1.50.40.10">
    <property type="entry name" value="Mitochondrial carrier domain"/>
    <property type="match status" value="1"/>
</dbReference>
<keyword evidence="13" id="KW-0732">Signal</keyword>
<organism evidence="14">
    <name type="scientific">Rhizochromulina marina</name>
    <dbReference type="NCBI Taxonomy" id="1034831"/>
    <lineage>
        <taxon>Eukaryota</taxon>
        <taxon>Sar</taxon>
        <taxon>Stramenopiles</taxon>
        <taxon>Ochrophyta</taxon>
        <taxon>Dictyochophyceae</taxon>
        <taxon>Rhizochromulinales</taxon>
        <taxon>Rhizochromulina</taxon>
    </lineage>
</organism>
<evidence type="ECO:0000256" key="13">
    <source>
        <dbReference type="SAM" id="SignalP"/>
    </source>
</evidence>
<evidence type="ECO:0000256" key="3">
    <source>
        <dbReference type="ARBA" id="ARBA00022448"/>
    </source>
</evidence>
<sequence>MGLLQLLRVSLLVGVAAGAAASSRASPLGLASPGKARGGGVASSRSQRVPVLRRLAGGASGSAFSTLPPIALAAVTTGALMYPIDLLRALKMTSGGDTPIGQLVAEFRAAHGLKGFLTQGLGPELTKSTISRSLKFFCYPVAHRRITGGKNPSEGTMLTKAAAGVLATIPETLVILPLEVAKLTLQLDKQGVFSNSAGAVMRHLVTTRGPGALFVGLIGVQIRQALWTGTYFSTVSTCTRLCKEGALRMGFEEDSFAASSLASFLGGFGAGVLGVIANNPADVTRSIVQKKAIQSIALANGGPGTLNGPTGLSAIVGAGSEIVAKRGLGGLYAGFAFKSMHLGGSGALMNFLLPVFRKALRVEVE</sequence>
<reference evidence="14" key="1">
    <citation type="submission" date="2021-01" db="EMBL/GenBank/DDBJ databases">
        <authorList>
            <person name="Corre E."/>
            <person name="Pelletier E."/>
            <person name="Niang G."/>
            <person name="Scheremetjew M."/>
            <person name="Finn R."/>
            <person name="Kale V."/>
            <person name="Holt S."/>
            <person name="Cochrane G."/>
            <person name="Meng A."/>
            <person name="Brown T."/>
            <person name="Cohen L."/>
        </authorList>
    </citation>
    <scope>NUCLEOTIDE SEQUENCE</scope>
    <source>
        <strain evidence="14">CCMP1243</strain>
    </source>
</reference>
<dbReference type="EMBL" id="HBHJ01032896">
    <property type="protein sequence ID" value="CAD9710805.1"/>
    <property type="molecule type" value="Transcribed_RNA"/>
</dbReference>
<keyword evidence="9 10" id="KW-0472">Membrane</keyword>
<evidence type="ECO:0000256" key="5">
    <source>
        <dbReference type="ARBA" id="ARBA00022737"/>
    </source>
</evidence>
<gene>
    <name evidence="14" type="ORF">RMAR1173_LOCUS21799</name>
</gene>
<dbReference type="PANTHER" id="PTHR46356:SF1">
    <property type="entry name" value="MITOCHONDRIAL 2-OXODICARBOXYLATE CARRIER"/>
    <property type="match status" value="1"/>
</dbReference>
<protein>
    <recommendedName>
        <fullName evidence="15">Mitochondrial carrier protein</fullName>
    </recommendedName>
</protein>
<accession>A0A7S2SVM0</accession>
<evidence type="ECO:0000256" key="6">
    <source>
        <dbReference type="ARBA" id="ARBA00022792"/>
    </source>
</evidence>
<keyword evidence="7" id="KW-1133">Transmembrane helix</keyword>
<dbReference type="GO" id="GO:0005743">
    <property type="term" value="C:mitochondrial inner membrane"/>
    <property type="evidence" value="ECO:0007669"/>
    <property type="project" value="UniProtKB-SubCell"/>
</dbReference>
<keyword evidence="3 11" id="KW-0813">Transport</keyword>
<evidence type="ECO:0000256" key="8">
    <source>
        <dbReference type="ARBA" id="ARBA00023128"/>
    </source>
</evidence>
<feature type="repeat" description="Solcar" evidence="10">
    <location>
        <begin position="155"/>
        <end position="241"/>
    </location>
</feature>
<evidence type="ECO:0000256" key="10">
    <source>
        <dbReference type="PROSITE-ProRule" id="PRU00282"/>
    </source>
</evidence>
<keyword evidence="6" id="KW-0999">Mitochondrion inner membrane</keyword>
<dbReference type="InterPro" id="IPR023395">
    <property type="entry name" value="MCP_dom_sf"/>
</dbReference>
<feature type="repeat" description="Solcar" evidence="10">
    <location>
        <begin position="258"/>
        <end position="359"/>
    </location>
</feature>
<evidence type="ECO:0008006" key="15">
    <source>
        <dbReference type="Google" id="ProtNLM"/>
    </source>
</evidence>
<dbReference type="InterPro" id="IPR018108">
    <property type="entry name" value="MCP_transmembrane"/>
</dbReference>
<comment type="similarity">
    <text evidence="2 11">Belongs to the mitochondrial carrier (TC 2.A.29) family.</text>
</comment>
<evidence type="ECO:0000256" key="1">
    <source>
        <dbReference type="ARBA" id="ARBA00004448"/>
    </source>
</evidence>
<dbReference type="Pfam" id="PF00153">
    <property type="entry name" value="Mito_carr"/>
    <property type="match status" value="2"/>
</dbReference>
<feature type="region of interest" description="Disordered" evidence="12">
    <location>
        <begin position="25"/>
        <end position="45"/>
    </location>
</feature>
<keyword evidence="8" id="KW-0496">Mitochondrion</keyword>
<feature type="chain" id="PRO_5031242743" description="Mitochondrial carrier protein" evidence="13">
    <location>
        <begin position="22"/>
        <end position="365"/>
    </location>
</feature>
<evidence type="ECO:0000256" key="11">
    <source>
        <dbReference type="RuleBase" id="RU000488"/>
    </source>
</evidence>
<comment type="subcellular location">
    <subcellularLocation>
        <location evidence="1">Mitochondrion inner membrane</location>
        <topology evidence="1">Multi-pass membrane protein</topology>
    </subcellularLocation>
</comment>